<gene>
    <name evidence="3" type="ORF">MKP09_21080</name>
</gene>
<keyword evidence="4" id="KW-1185">Reference proteome</keyword>
<feature type="transmembrane region" description="Helical" evidence="1">
    <location>
        <begin position="106"/>
        <end position="127"/>
    </location>
</feature>
<dbReference type="RefSeq" id="WP_240832242.1">
    <property type="nucleotide sequence ID" value="NZ_JAKWBL010000004.1"/>
</dbReference>
<sequence>MANLIFNLFLLQPLEWIDIVLACFNGSHGVIQVSSAPLHQQLSNIISTGSLSQIAWANITKGQLSGLIWSLESGRFTQTIGLMLLGFYLGRTGFMVRLVSEGRNALAYAYVPLFISILCFGVDHLMIGDSFEEKKIEVILSNWINFCVATLYILVFISIYDKFIRKHMLALKTYGRMSLTNYMIQSIIGGLLFAPFGFYLASKLSSSYLVIVFLIFVFCQILFSRLWLGRYRYGPFESFWRRSSLIISGLKSNRNY</sequence>
<organism evidence="3 4">
    <name type="scientific">Niabella ginsengisoli</name>
    <dbReference type="NCBI Taxonomy" id="522298"/>
    <lineage>
        <taxon>Bacteria</taxon>
        <taxon>Pseudomonadati</taxon>
        <taxon>Bacteroidota</taxon>
        <taxon>Chitinophagia</taxon>
        <taxon>Chitinophagales</taxon>
        <taxon>Chitinophagaceae</taxon>
        <taxon>Niabella</taxon>
    </lineage>
</organism>
<reference evidence="3 4" key="1">
    <citation type="submission" date="2022-02" db="EMBL/GenBank/DDBJ databases">
        <authorList>
            <person name="Min J."/>
        </authorList>
    </citation>
    <scope>NUCLEOTIDE SEQUENCE [LARGE SCALE GENOMIC DNA]</scope>
    <source>
        <strain evidence="3 4">GR10-1</strain>
    </source>
</reference>
<dbReference type="PANTHER" id="PTHR30590">
    <property type="entry name" value="INNER MEMBRANE PROTEIN"/>
    <property type="match status" value="1"/>
</dbReference>
<feature type="transmembrane region" description="Helical" evidence="1">
    <location>
        <begin position="139"/>
        <end position="160"/>
    </location>
</feature>
<feature type="domain" description="DUF418" evidence="2">
    <location>
        <begin position="106"/>
        <end position="243"/>
    </location>
</feature>
<protein>
    <submittedName>
        <fullName evidence="3">DUF418 domain-containing protein</fullName>
    </submittedName>
</protein>
<evidence type="ECO:0000259" key="2">
    <source>
        <dbReference type="Pfam" id="PF04235"/>
    </source>
</evidence>
<dbReference type="EMBL" id="JAKWBL010000004">
    <property type="protein sequence ID" value="MCH5600235.1"/>
    <property type="molecule type" value="Genomic_DNA"/>
</dbReference>
<feature type="transmembrane region" description="Helical" evidence="1">
    <location>
        <begin position="76"/>
        <end position="94"/>
    </location>
</feature>
<dbReference type="InterPro" id="IPR007349">
    <property type="entry name" value="DUF418"/>
</dbReference>
<keyword evidence="1" id="KW-0472">Membrane</keyword>
<keyword evidence="1" id="KW-1133">Transmembrane helix</keyword>
<feature type="transmembrane region" description="Helical" evidence="1">
    <location>
        <begin position="181"/>
        <end position="201"/>
    </location>
</feature>
<evidence type="ECO:0000313" key="3">
    <source>
        <dbReference type="EMBL" id="MCH5600235.1"/>
    </source>
</evidence>
<dbReference type="Proteomes" id="UP001202248">
    <property type="component" value="Unassembled WGS sequence"/>
</dbReference>
<dbReference type="PANTHER" id="PTHR30590:SF2">
    <property type="entry name" value="INNER MEMBRANE PROTEIN"/>
    <property type="match status" value="1"/>
</dbReference>
<feature type="transmembrane region" description="Helical" evidence="1">
    <location>
        <begin position="207"/>
        <end position="228"/>
    </location>
</feature>
<evidence type="ECO:0000313" key="4">
    <source>
        <dbReference type="Proteomes" id="UP001202248"/>
    </source>
</evidence>
<accession>A0ABS9SPE1</accession>
<proteinExistence type="predicted"/>
<dbReference type="Pfam" id="PF04235">
    <property type="entry name" value="DUF418"/>
    <property type="match status" value="1"/>
</dbReference>
<evidence type="ECO:0000256" key="1">
    <source>
        <dbReference type="SAM" id="Phobius"/>
    </source>
</evidence>
<dbReference type="InterPro" id="IPR052529">
    <property type="entry name" value="Bact_Transport_Assoc"/>
</dbReference>
<comment type="caution">
    <text evidence="3">The sequence shown here is derived from an EMBL/GenBank/DDBJ whole genome shotgun (WGS) entry which is preliminary data.</text>
</comment>
<name>A0ABS9SPE1_9BACT</name>
<keyword evidence="1" id="KW-0812">Transmembrane</keyword>